<evidence type="ECO:0000313" key="2">
    <source>
        <dbReference type="Proteomes" id="UP000075531"/>
    </source>
</evidence>
<keyword evidence="2" id="KW-1185">Reference proteome</keyword>
<reference evidence="1 2" key="1">
    <citation type="submission" date="2016-02" db="EMBL/GenBank/DDBJ databases">
        <title>Genome sequence of Clostridium tepidiprofundi DSM 19306.</title>
        <authorList>
            <person name="Poehlein A."/>
            <person name="Daniel R."/>
        </authorList>
    </citation>
    <scope>NUCLEOTIDE SEQUENCE [LARGE SCALE GENOMIC DNA]</scope>
    <source>
        <strain evidence="1 2">DSM 19306</strain>
    </source>
</reference>
<evidence type="ECO:0000313" key="1">
    <source>
        <dbReference type="EMBL" id="KYH31779.1"/>
    </source>
</evidence>
<dbReference type="STRING" id="1121338.CLTEP_23240"/>
<dbReference type="OrthoDB" id="21362at2"/>
<dbReference type="InterPro" id="IPR035994">
    <property type="entry name" value="Nucleoside_phosphorylase_sf"/>
</dbReference>
<dbReference type="GO" id="GO:0051539">
    <property type="term" value="F:4 iron, 4 sulfur cluster binding"/>
    <property type="evidence" value="ECO:0007669"/>
    <property type="project" value="TreeGrafter"/>
</dbReference>
<dbReference type="Proteomes" id="UP000075531">
    <property type="component" value="Unassembled WGS sequence"/>
</dbReference>
<dbReference type="EC" id="3.2.2.26" evidence="1"/>
<proteinExistence type="predicted"/>
<keyword evidence="1" id="KW-0378">Hydrolase</keyword>
<dbReference type="GO" id="GO:1904047">
    <property type="term" value="F:S-adenosyl-L-methionine binding"/>
    <property type="evidence" value="ECO:0007669"/>
    <property type="project" value="TreeGrafter"/>
</dbReference>
<dbReference type="EMBL" id="LTBA01000043">
    <property type="protein sequence ID" value="KYH31779.1"/>
    <property type="molecule type" value="Genomic_DNA"/>
</dbReference>
<dbReference type="PANTHER" id="PTHR37822:SF2">
    <property type="entry name" value="SPORE PHOTOPRODUCT LYASE"/>
    <property type="match status" value="1"/>
</dbReference>
<dbReference type="PATRIC" id="fig|1121338.3.peg.2402"/>
<name>A0A151AVT5_9CLOT</name>
<protein>
    <submittedName>
        <fullName evidence="1">Futalosine hydrolase</fullName>
        <ecNumber evidence="1">3.2.2.26</ecNumber>
    </submittedName>
</protein>
<dbReference type="Gene3D" id="3.40.50.1580">
    <property type="entry name" value="Nucleoside phosphorylase domain"/>
    <property type="match status" value="1"/>
</dbReference>
<dbReference type="GO" id="GO:0009116">
    <property type="term" value="P:nucleoside metabolic process"/>
    <property type="evidence" value="ECO:0007669"/>
    <property type="project" value="InterPro"/>
</dbReference>
<organism evidence="1 2">
    <name type="scientific">Clostridium tepidiprofundi DSM 19306</name>
    <dbReference type="NCBI Taxonomy" id="1121338"/>
    <lineage>
        <taxon>Bacteria</taxon>
        <taxon>Bacillati</taxon>
        <taxon>Bacillota</taxon>
        <taxon>Clostridia</taxon>
        <taxon>Eubacteriales</taxon>
        <taxon>Clostridiaceae</taxon>
        <taxon>Clostridium</taxon>
    </lineage>
</organism>
<dbReference type="GO" id="GO:0042601">
    <property type="term" value="C:endospore-forming forespore"/>
    <property type="evidence" value="ECO:0007669"/>
    <property type="project" value="TreeGrafter"/>
</dbReference>
<accession>A0A151AVT5</accession>
<dbReference type="AlphaFoldDB" id="A0A151AVT5"/>
<dbReference type="GO" id="GO:0003913">
    <property type="term" value="F:DNA photolyase activity"/>
    <property type="evidence" value="ECO:0007669"/>
    <property type="project" value="TreeGrafter"/>
</dbReference>
<dbReference type="GO" id="GO:0016798">
    <property type="term" value="F:hydrolase activity, acting on glycosyl bonds"/>
    <property type="evidence" value="ECO:0007669"/>
    <property type="project" value="UniProtKB-KW"/>
</dbReference>
<sequence length="286" mass="33088">MIFISTAMYCEARPFILHYGLKKDNNFTKFQVFKNDEIVLIITGTGLVSSAVGVTHMLTKYEVKPNDFFFNIGICGSKIKTKKVGNKIMEVDKGSVILAHKIINADSGKIFYPDMFFKHNFVEGVLQTFSKVINNEYFHKTEGDFIDMEAAGVFEAASHFLSMHQINCIKIVSDFLDTHCISSEKVTKLIEDNIYDIVSWIDKIGQIDMQPKNILIDEYNEYIETLFYNLKLSETMRNELTHLVKHYKIRKGNIKKILEPFLEVECKSKNEGKRQFAKLKEKLMEF</sequence>
<comment type="caution">
    <text evidence="1">The sequence shown here is derived from an EMBL/GenBank/DDBJ whole genome shotgun (WGS) entry which is preliminary data.</text>
</comment>
<gene>
    <name evidence="1" type="primary">mqnB</name>
    <name evidence="1" type="ORF">CLTEP_23240</name>
</gene>
<dbReference type="SUPFAM" id="SSF53167">
    <property type="entry name" value="Purine and uridine phosphorylases"/>
    <property type="match status" value="1"/>
</dbReference>
<dbReference type="InterPro" id="IPR049539">
    <property type="entry name" value="SPL"/>
</dbReference>
<dbReference type="RefSeq" id="WP_066826832.1">
    <property type="nucleotide sequence ID" value="NZ_LTBA01000043.1"/>
</dbReference>
<keyword evidence="1" id="KW-0326">Glycosidase</keyword>
<dbReference type="PANTHER" id="PTHR37822">
    <property type="entry name" value="SPORE PHOTOPRODUCT LYASE-RELATED"/>
    <property type="match status" value="1"/>
</dbReference>